<dbReference type="PANTHER" id="PTHR44873">
    <property type="entry name" value="DNAJ HOMOLOG SUBFAMILY C MEMBER 30, MITOCHONDRIAL"/>
    <property type="match status" value="1"/>
</dbReference>
<accession>A0A381SZ86</accession>
<dbReference type="PROSITE" id="PS50076">
    <property type="entry name" value="DNAJ_2"/>
    <property type="match status" value="1"/>
</dbReference>
<dbReference type="InterPro" id="IPR053025">
    <property type="entry name" value="Mito_ATP_Synthase-Asso"/>
</dbReference>
<dbReference type="EMBL" id="UINC01003791">
    <property type="protein sequence ID" value="SVA09276.1"/>
    <property type="molecule type" value="Genomic_DNA"/>
</dbReference>
<name>A0A381SZ86_9ZZZZ</name>
<reference evidence="2" key="1">
    <citation type="submission" date="2018-05" db="EMBL/GenBank/DDBJ databases">
        <authorList>
            <person name="Lanie J.A."/>
            <person name="Ng W.-L."/>
            <person name="Kazmierczak K.M."/>
            <person name="Andrzejewski T.M."/>
            <person name="Davidsen T.M."/>
            <person name="Wayne K.J."/>
            <person name="Tettelin H."/>
            <person name="Glass J.I."/>
            <person name="Rusch D."/>
            <person name="Podicherti R."/>
            <person name="Tsui H.-C.T."/>
            <person name="Winkler M.E."/>
        </authorList>
    </citation>
    <scope>NUCLEOTIDE SEQUENCE</scope>
</reference>
<dbReference type="Pfam" id="PF00226">
    <property type="entry name" value="DnaJ"/>
    <property type="match status" value="1"/>
</dbReference>
<organism evidence="2">
    <name type="scientific">marine metagenome</name>
    <dbReference type="NCBI Taxonomy" id="408172"/>
    <lineage>
        <taxon>unclassified sequences</taxon>
        <taxon>metagenomes</taxon>
        <taxon>ecological metagenomes</taxon>
    </lineage>
</organism>
<dbReference type="PRINTS" id="PR00625">
    <property type="entry name" value="JDOMAIN"/>
</dbReference>
<dbReference type="CDD" id="cd06257">
    <property type="entry name" value="DnaJ"/>
    <property type="match status" value="1"/>
</dbReference>
<dbReference type="InterPro" id="IPR001623">
    <property type="entry name" value="DnaJ_domain"/>
</dbReference>
<dbReference type="AlphaFoldDB" id="A0A381SZ86"/>
<evidence type="ECO:0000259" key="1">
    <source>
        <dbReference type="PROSITE" id="PS50076"/>
    </source>
</evidence>
<dbReference type="SMART" id="SM00271">
    <property type="entry name" value="DnaJ"/>
    <property type="match status" value="1"/>
</dbReference>
<dbReference type="Gene3D" id="1.10.287.110">
    <property type="entry name" value="DnaJ domain"/>
    <property type="match status" value="1"/>
</dbReference>
<dbReference type="SUPFAM" id="SSF46565">
    <property type="entry name" value="Chaperone J-domain"/>
    <property type="match status" value="1"/>
</dbReference>
<proteinExistence type="predicted"/>
<evidence type="ECO:0000313" key="2">
    <source>
        <dbReference type="EMBL" id="SVA09276.1"/>
    </source>
</evidence>
<feature type="domain" description="J" evidence="1">
    <location>
        <begin position="134"/>
        <end position="198"/>
    </location>
</feature>
<dbReference type="InterPro" id="IPR036869">
    <property type="entry name" value="J_dom_sf"/>
</dbReference>
<dbReference type="PANTHER" id="PTHR44873:SF1">
    <property type="entry name" value="DNAJ HOMOLOG SUBFAMILY C MEMBER 30, MITOCHONDRIAL"/>
    <property type="match status" value="1"/>
</dbReference>
<sequence length="198" mass="23749">MAKFKYEIVKNNLSWESKRPACLCDHDLCTELGEYKAPKSRLQLNEYYLFCLKHVTAYNKSWDFYKGLNVDQIELSIRKDAIWDRPSWPLKGNPNNIISQLKEFFNNDYSLFEKEKDFQNFLKNKTIEEKLNIEEYKSLKILELSLPISLEKIKKKYKKLVKIFHPDVNDNNKKAENHFKEINEAYKVLLKKFLKKNI</sequence>
<gene>
    <name evidence="2" type="ORF">METZ01_LOCUS62130</name>
</gene>
<protein>
    <recommendedName>
        <fullName evidence="1">J domain-containing protein</fullName>
    </recommendedName>
</protein>